<dbReference type="GO" id="GO:0004553">
    <property type="term" value="F:hydrolase activity, hydrolyzing O-glycosyl compounds"/>
    <property type="evidence" value="ECO:0007669"/>
    <property type="project" value="InterPro"/>
</dbReference>
<evidence type="ECO:0000313" key="6">
    <source>
        <dbReference type="Proteomes" id="UP001374535"/>
    </source>
</evidence>
<dbReference type="EMBL" id="CP144700">
    <property type="protein sequence ID" value="WVZ25908.1"/>
    <property type="molecule type" value="Genomic_DNA"/>
</dbReference>
<name>A0AAQ3SE75_VIGMU</name>
<evidence type="ECO:0008006" key="7">
    <source>
        <dbReference type="Google" id="ProtNLM"/>
    </source>
</evidence>
<keyword evidence="6" id="KW-1185">Reference proteome</keyword>
<dbReference type="Proteomes" id="UP001374535">
    <property type="component" value="Chromosome 1"/>
</dbReference>
<dbReference type="InterPro" id="IPR017853">
    <property type="entry name" value="GH"/>
</dbReference>
<evidence type="ECO:0000259" key="3">
    <source>
        <dbReference type="Pfam" id="PF17682"/>
    </source>
</evidence>
<dbReference type="PANTHER" id="PTHR23421">
    <property type="entry name" value="BETA-GALACTOSIDASE RELATED"/>
    <property type="match status" value="1"/>
</dbReference>
<dbReference type="SUPFAM" id="SSF51445">
    <property type="entry name" value="(Trans)glycosidases"/>
    <property type="match status" value="1"/>
</dbReference>
<dbReference type="GO" id="GO:0005975">
    <property type="term" value="P:carbohydrate metabolic process"/>
    <property type="evidence" value="ECO:0007669"/>
    <property type="project" value="InterPro"/>
</dbReference>
<dbReference type="Gene3D" id="3.30.200.160">
    <property type="entry name" value="TFIIIC, subcomplex tauA, subunit Sfc1, barrel domain"/>
    <property type="match status" value="1"/>
</dbReference>
<feature type="region of interest" description="Disordered" evidence="2">
    <location>
        <begin position="630"/>
        <end position="665"/>
    </location>
</feature>
<evidence type="ECO:0000256" key="1">
    <source>
        <dbReference type="ARBA" id="ARBA00009809"/>
    </source>
</evidence>
<evidence type="ECO:0000256" key="2">
    <source>
        <dbReference type="SAM" id="MobiDB-lite"/>
    </source>
</evidence>
<dbReference type="AlphaFoldDB" id="A0AAQ3SE75"/>
<dbReference type="Pfam" id="PF17834">
    <property type="entry name" value="GHD"/>
    <property type="match status" value="1"/>
</dbReference>
<dbReference type="InterPro" id="IPR041392">
    <property type="entry name" value="GHD"/>
</dbReference>
<dbReference type="InterPro" id="IPR042536">
    <property type="entry name" value="TFIIIC_tauA_Sfc1"/>
</dbReference>
<evidence type="ECO:0000313" key="5">
    <source>
        <dbReference type="EMBL" id="WVZ25908.1"/>
    </source>
</evidence>
<evidence type="ECO:0000259" key="4">
    <source>
        <dbReference type="Pfam" id="PF17834"/>
    </source>
</evidence>
<protein>
    <recommendedName>
        <fullName evidence="7">Beta-galactosidase</fullName>
    </recommendedName>
</protein>
<comment type="similarity">
    <text evidence="1">Belongs to the glycosyl hydrolase 35 family.</text>
</comment>
<dbReference type="InterPro" id="IPR041499">
    <property type="entry name" value="Tfc1/Sfc1_N"/>
</dbReference>
<gene>
    <name evidence="5" type="ORF">V8G54_004452</name>
</gene>
<accession>A0AAQ3SE75</accession>
<dbReference type="Gene3D" id="3.20.20.80">
    <property type="entry name" value="Glycosidases"/>
    <property type="match status" value="1"/>
</dbReference>
<proteinExistence type="inferred from homology"/>
<dbReference type="Pfam" id="PF17682">
    <property type="entry name" value="Tau95_N"/>
    <property type="match status" value="1"/>
</dbReference>
<dbReference type="InterPro" id="IPR001944">
    <property type="entry name" value="Glycoside_Hdrlase_35"/>
</dbReference>
<feature type="domain" description="Transcription factor IIIC subunit Tfc1/Sfc1 triple barrel" evidence="3">
    <location>
        <begin position="581"/>
        <end position="683"/>
    </location>
</feature>
<reference evidence="5 6" key="1">
    <citation type="journal article" date="2023" name="Life. Sci Alliance">
        <title>Evolutionary insights into 3D genome organization and epigenetic landscape of Vigna mungo.</title>
        <authorList>
            <person name="Junaid A."/>
            <person name="Singh B."/>
            <person name="Bhatia S."/>
        </authorList>
    </citation>
    <scope>NUCLEOTIDE SEQUENCE [LARGE SCALE GENOMIC DNA]</scope>
    <source>
        <strain evidence="5">Urdbean</strain>
    </source>
</reference>
<sequence length="684" mass="75964">MKNGVKGRIKIHFSVSEWLLVLHSKPKPPNLKGMKGGTVQIIWHERKSFLTLEFHPLTATLATAGADFDIKFWSIKPSRTEKLPVVSYLSNLSYHSSAVNVILFSSSGNSNSPAMDTTVKTSLLTRSTNPKCGQRTGVAGMYTEFGGAVPRRPAEDMTFSVARFFHGGTNFDQTSGGPFIATSYDCHGLLDEYGRDLHKAIKLCEPALVSVDPTVTWPGKNLEDTKSSATVIFGNGKYDLPPWSISILPDCKTEVGAQSYLQKMTAVNTAFDWRSYNEEPALSSEDDPLTAYALWEQVNITLDSTDYLCVNIDTNEGFIKRGQSPVLTVMLAGHALHVFINGQLSGTVYGGLEFLKLTFSDRVKLRVGNNKPSLLSIVVGLPVSGLKMKLGTRSQFSTKRRKVDESTKQLQFEIQGLKAQKDAEEELDVTTKLHKLCSQYESKVEKEVLLAHVTKGDDVQVLGSLSVLVTLLQTKGLASKCISIALPAVSTKPLLCKYWRCILEKPPLIPVVFTKPPQKTVGNFVTPVFPLNFAPISSSFQLFHHLLRPLLEELRYLLFPSQSSSINSLLRSCCRGGWLALQWCRGNVTLFKARSSKSNTLELYFRPEDTYSYPVFGELRPTKTPLLKISKRKSPSVREAEEASSSSGMKNWEQENQPEGERKQEKSLCANIVARVTEAYFFYG</sequence>
<organism evidence="5 6">
    <name type="scientific">Vigna mungo</name>
    <name type="common">Black gram</name>
    <name type="synonym">Phaseolus mungo</name>
    <dbReference type="NCBI Taxonomy" id="3915"/>
    <lineage>
        <taxon>Eukaryota</taxon>
        <taxon>Viridiplantae</taxon>
        <taxon>Streptophyta</taxon>
        <taxon>Embryophyta</taxon>
        <taxon>Tracheophyta</taxon>
        <taxon>Spermatophyta</taxon>
        <taxon>Magnoliopsida</taxon>
        <taxon>eudicotyledons</taxon>
        <taxon>Gunneridae</taxon>
        <taxon>Pentapetalae</taxon>
        <taxon>rosids</taxon>
        <taxon>fabids</taxon>
        <taxon>Fabales</taxon>
        <taxon>Fabaceae</taxon>
        <taxon>Papilionoideae</taxon>
        <taxon>50 kb inversion clade</taxon>
        <taxon>NPAAA clade</taxon>
        <taxon>indigoferoid/millettioid clade</taxon>
        <taxon>Phaseoleae</taxon>
        <taxon>Vigna</taxon>
    </lineage>
</organism>
<dbReference type="SUPFAM" id="SSF49785">
    <property type="entry name" value="Galactose-binding domain-like"/>
    <property type="match status" value="1"/>
</dbReference>
<feature type="domain" description="Beta-galactosidase beta-sandwich" evidence="4">
    <location>
        <begin position="224"/>
        <end position="255"/>
    </location>
</feature>
<dbReference type="InterPro" id="IPR008979">
    <property type="entry name" value="Galactose-bd-like_sf"/>
</dbReference>